<sequence>MEPPDAAPAASVVVPTHRGAHRLPLLLDALAAQRVEQPWEVVVVVDGPDAATDAVLAVAPRGLPLVVVHRPASTGVAAALNAGTEAARGRVVIRCDDDLTPAPDMVARHLAHHAGDERVGIIGPTRDVLPDSRYARAYGRRATQRSVTAVLAAPEDRRWRHWAAHTSVRRDVLEAVGGYDTAFSYREDSELGLRLARAGVRLLVDPALVLPHRGAPADARTRVARAWVSGASEVLFAQRHPDVEPPAAPPVVGAAARAWSGATAALAGLLPTHGSARRLGSVVDTLLRVLPAGVGGRVVALAVEAAARAGRRHGLPEQRSYRSQKDAELEGEARRAAARDKGRQR</sequence>
<accession>A0ABS2CGX2</accession>
<protein>
    <submittedName>
        <fullName evidence="3">Glycosyltransferase family 2 protein</fullName>
    </submittedName>
</protein>
<dbReference type="InterPro" id="IPR029044">
    <property type="entry name" value="Nucleotide-diphossugar_trans"/>
</dbReference>
<feature type="region of interest" description="Disordered" evidence="1">
    <location>
        <begin position="312"/>
        <end position="345"/>
    </location>
</feature>
<reference evidence="3" key="1">
    <citation type="submission" date="2021-02" db="EMBL/GenBank/DDBJ databases">
        <title>Phycicoccus sp. MQZ13P-5T, whole genome shotgun sequence.</title>
        <authorList>
            <person name="Tuo L."/>
        </authorList>
    </citation>
    <scope>NUCLEOTIDE SEQUENCE</scope>
    <source>
        <strain evidence="3">MQZ13P-5</strain>
    </source>
</reference>
<dbReference type="EMBL" id="JAFDVD010000003">
    <property type="protein sequence ID" value="MBM6399117.1"/>
    <property type="molecule type" value="Genomic_DNA"/>
</dbReference>
<dbReference type="PANTHER" id="PTHR43685">
    <property type="entry name" value="GLYCOSYLTRANSFERASE"/>
    <property type="match status" value="1"/>
</dbReference>
<dbReference type="Pfam" id="PF00535">
    <property type="entry name" value="Glycos_transf_2"/>
    <property type="match status" value="1"/>
</dbReference>
<dbReference type="RefSeq" id="WP_204129594.1">
    <property type="nucleotide sequence ID" value="NZ_JAFDVD010000003.1"/>
</dbReference>
<comment type="caution">
    <text evidence="3">The sequence shown here is derived from an EMBL/GenBank/DDBJ whole genome shotgun (WGS) entry which is preliminary data.</text>
</comment>
<proteinExistence type="predicted"/>
<evidence type="ECO:0000256" key="1">
    <source>
        <dbReference type="SAM" id="MobiDB-lite"/>
    </source>
</evidence>
<evidence type="ECO:0000313" key="3">
    <source>
        <dbReference type="EMBL" id="MBM6399117.1"/>
    </source>
</evidence>
<dbReference type="PANTHER" id="PTHR43685:SF3">
    <property type="entry name" value="SLR2126 PROTEIN"/>
    <property type="match status" value="1"/>
</dbReference>
<organism evidence="3 4">
    <name type="scientific">Phycicoccus sonneratiae</name>
    <dbReference type="NCBI Taxonomy" id="2807628"/>
    <lineage>
        <taxon>Bacteria</taxon>
        <taxon>Bacillati</taxon>
        <taxon>Actinomycetota</taxon>
        <taxon>Actinomycetes</taxon>
        <taxon>Micrococcales</taxon>
        <taxon>Intrasporangiaceae</taxon>
        <taxon>Phycicoccus</taxon>
    </lineage>
</organism>
<dbReference type="InterPro" id="IPR001173">
    <property type="entry name" value="Glyco_trans_2-like"/>
</dbReference>
<feature type="domain" description="Glycosyltransferase 2-like" evidence="2">
    <location>
        <begin position="11"/>
        <end position="133"/>
    </location>
</feature>
<name>A0ABS2CGX2_9MICO</name>
<dbReference type="SUPFAM" id="SSF53448">
    <property type="entry name" value="Nucleotide-diphospho-sugar transferases"/>
    <property type="match status" value="1"/>
</dbReference>
<keyword evidence="4" id="KW-1185">Reference proteome</keyword>
<dbReference type="InterPro" id="IPR050834">
    <property type="entry name" value="Glycosyltransf_2"/>
</dbReference>
<evidence type="ECO:0000313" key="4">
    <source>
        <dbReference type="Proteomes" id="UP001430172"/>
    </source>
</evidence>
<dbReference type="Gene3D" id="3.90.550.10">
    <property type="entry name" value="Spore Coat Polysaccharide Biosynthesis Protein SpsA, Chain A"/>
    <property type="match status" value="1"/>
</dbReference>
<dbReference type="Proteomes" id="UP001430172">
    <property type="component" value="Unassembled WGS sequence"/>
</dbReference>
<gene>
    <name evidence="3" type="ORF">JQN70_01815</name>
</gene>
<feature type="compositionally biased region" description="Basic and acidic residues" evidence="1">
    <location>
        <begin position="314"/>
        <end position="345"/>
    </location>
</feature>
<evidence type="ECO:0000259" key="2">
    <source>
        <dbReference type="Pfam" id="PF00535"/>
    </source>
</evidence>